<dbReference type="Pfam" id="PF16696">
    <property type="entry name" value="ZFYVE21_C"/>
    <property type="match status" value="1"/>
</dbReference>
<keyword evidence="1" id="KW-0862">Zinc</keyword>
<dbReference type="InterPro" id="IPR052113">
    <property type="entry name" value="FYVE-type_Zinc_Finger"/>
</dbReference>
<dbReference type="InterPro" id="IPR000306">
    <property type="entry name" value="Znf_FYVE"/>
</dbReference>
<sequence>MNRCPFMTTNPGLPHYKTIYMTSQLFILTTSFDVIFLLLTPPSLTCHDKCPMSSKGNKRLVKSKSGLKIVAHNDVGVSPWEILEPSWQDDHEVVQCSTPDCSTKFDFIKRRHHCRRCGKVFCSKCCSVKVQLDRMQFVDPVRHCISCAKVTRQEEIFFEQDLKVLLSGAPFSIDLKSGDKELQGLASRNTFYNCKLSADQRLIIFECDGDEGIDVEPISLSKIKDYAIPKMESECGPSEFSISTHSAPKPVQTVVFVCPQGPNKKPSILWLLGLNKALQMIFESRNMDEEVNTIELE</sequence>
<evidence type="ECO:0000313" key="2">
    <source>
        <dbReference type="EMBL" id="CAF2957969.1"/>
    </source>
</evidence>
<dbReference type="EMBL" id="HG994584">
    <property type="protein sequence ID" value="CAF2957969.1"/>
    <property type="molecule type" value="Genomic_DNA"/>
</dbReference>
<dbReference type="AlphaFoldDB" id="A0A7R8CX59"/>
<keyword evidence="3" id="KW-1185">Reference proteome</keyword>
<dbReference type="InterPro" id="IPR017455">
    <property type="entry name" value="Znf_FYVE-rel"/>
</dbReference>
<dbReference type="Gene3D" id="3.30.40.10">
    <property type="entry name" value="Zinc/RING finger domain, C3HC4 (zinc finger)"/>
    <property type="match status" value="1"/>
</dbReference>
<dbReference type="Gene3D" id="2.30.29.160">
    <property type="entry name" value="Zinc finger FYVE domain-containing protein 21, C-terminal"/>
    <property type="match status" value="1"/>
</dbReference>
<dbReference type="PANTHER" id="PTHR39490">
    <property type="entry name" value="ARRESTIN DOMAIN-CONTAINING PROTEIN D"/>
    <property type="match status" value="1"/>
</dbReference>
<dbReference type="InterPro" id="IPR038632">
    <property type="entry name" value="ZFYVE21_C_sf"/>
</dbReference>
<dbReference type="Proteomes" id="UP000675881">
    <property type="component" value="Chromosome 5"/>
</dbReference>
<dbReference type="Pfam" id="PF01363">
    <property type="entry name" value="FYVE"/>
    <property type="match status" value="1"/>
</dbReference>
<dbReference type="OrthoDB" id="10018316at2759"/>
<evidence type="ECO:0000256" key="1">
    <source>
        <dbReference type="PROSITE-ProRule" id="PRU00091"/>
    </source>
</evidence>
<gene>
    <name evidence="2" type="ORF">LSAA_10226</name>
</gene>
<proteinExistence type="predicted"/>
<dbReference type="PROSITE" id="PS50178">
    <property type="entry name" value="ZF_FYVE"/>
    <property type="match status" value="1"/>
</dbReference>
<keyword evidence="1" id="KW-0479">Metal-binding</keyword>
<dbReference type="CDD" id="cd15727">
    <property type="entry name" value="FYVE_ZF21"/>
    <property type="match status" value="1"/>
</dbReference>
<organism evidence="2 3">
    <name type="scientific">Lepeophtheirus salmonis</name>
    <name type="common">Salmon louse</name>
    <name type="synonym">Caligus salmonis</name>
    <dbReference type="NCBI Taxonomy" id="72036"/>
    <lineage>
        <taxon>Eukaryota</taxon>
        <taxon>Metazoa</taxon>
        <taxon>Ecdysozoa</taxon>
        <taxon>Arthropoda</taxon>
        <taxon>Crustacea</taxon>
        <taxon>Multicrustacea</taxon>
        <taxon>Hexanauplia</taxon>
        <taxon>Copepoda</taxon>
        <taxon>Siphonostomatoida</taxon>
        <taxon>Caligidae</taxon>
        <taxon>Lepeophtheirus</taxon>
    </lineage>
</organism>
<dbReference type="SMART" id="SM00064">
    <property type="entry name" value="FYVE"/>
    <property type="match status" value="1"/>
</dbReference>
<dbReference type="SUPFAM" id="SSF57903">
    <property type="entry name" value="FYVE/PHD zinc finger"/>
    <property type="match status" value="1"/>
</dbReference>
<name>A0A7R8CX59_LEPSM</name>
<dbReference type="InterPro" id="IPR013083">
    <property type="entry name" value="Znf_RING/FYVE/PHD"/>
</dbReference>
<dbReference type="InterPro" id="IPR011011">
    <property type="entry name" value="Znf_FYVE_PHD"/>
</dbReference>
<accession>A0A7R8CX59</accession>
<protein>
    <submittedName>
        <fullName evidence="2">(salmon louse) hypothetical protein</fullName>
    </submittedName>
</protein>
<dbReference type="InterPro" id="IPR032031">
    <property type="entry name" value="ZFYVE21_C"/>
</dbReference>
<reference evidence="2" key="1">
    <citation type="submission" date="2021-02" db="EMBL/GenBank/DDBJ databases">
        <authorList>
            <person name="Bekaert M."/>
        </authorList>
    </citation>
    <scope>NUCLEOTIDE SEQUENCE</scope>
    <source>
        <strain evidence="2">IoA-00</strain>
    </source>
</reference>
<dbReference type="GO" id="GO:0008270">
    <property type="term" value="F:zinc ion binding"/>
    <property type="evidence" value="ECO:0007669"/>
    <property type="project" value="UniProtKB-KW"/>
</dbReference>
<keyword evidence="1" id="KW-0863">Zinc-finger</keyword>
<dbReference type="PANTHER" id="PTHR39490:SF8">
    <property type="entry name" value="ZINC FINGER FYVE DOMAIN-CONTAINING PROTEIN 21"/>
    <property type="match status" value="1"/>
</dbReference>
<evidence type="ECO:0000313" key="3">
    <source>
        <dbReference type="Proteomes" id="UP000675881"/>
    </source>
</evidence>